<dbReference type="GO" id="GO:0005886">
    <property type="term" value="C:plasma membrane"/>
    <property type="evidence" value="ECO:0007669"/>
    <property type="project" value="UniProtKB-SubCell"/>
</dbReference>
<accession>A0A327L075</accession>
<dbReference type="EMBL" id="NPEX01000066">
    <property type="protein sequence ID" value="RAI43886.1"/>
    <property type="molecule type" value="Genomic_DNA"/>
</dbReference>
<dbReference type="PANTHER" id="PTHR30151:SF0">
    <property type="entry name" value="ABC TRANSPORTER PERMEASE PROTEIN MJ0413-RELATED"/>
    <property type="match status" value="1"/>
</dbReference>
<evidence type="ECO:0000313" key="9">
    <source>
        <dbReference type="EMBL" id="RAI43886.1"/>
    </source>
</evidence>
<keyword evidence="6 7" id="KW-0472">Membrane</keyword>
<feature type="transmembrane region" description="Helical" evidence="7">
    <location>
        <begin position="71"/>
        <end position="94"/>
    </location>
</feature>
<dbReference type="GO" id="GO:0055085">
    <property type="term" value="P:transmembrane transport"/>
    <property type="evidence" value="ECO:0007669"/>
    <property type="project" value="InterPro"/>
</dbReference>
<keyword evidence="3" id="KW-1003">Cell membrane</keyword>
<keyword evidence="2 7" id="KW-0813">Transport</keyword>
<dbReference type="InterPro" id="IPR035906">
    <property type="entry name" value="MetI-like_sf"/>
</dbReference>
<keyword evidence="10" id="KW-1185">Reference proteome</keyword>
<dbReference type="CDD" id="cd06261">
    <property type="entry name" value="TM_PBP2"/>
    <property type="match status" value="1"/>
</dbReference>
<feature type="transmembrane region" description="Helical" evidence="7">
    <location>
        <begin position="125"/>
        <end position="149"/>
    </location>
</feature>
<evidence type="ECO:0000256" key="2">
    <source>
        <dbReference type="ARBA" id="ARBA00022448"/>
    </source>
</evidence>
<proteinExistence type="inferred from homology"/>
<organism evidence="9 10">
    <name type="scientific">Rhodoplanes roseus</name>
    <dbReference type="NCBI Taxonomy" id="29409"/>
    <lineage>
        <taxon>Bacteria</taxon>
        <taxon>Pseudomonadati</taxon>
        <taxon>Pseudomonadota</taxon>
        <taxon>Alphaproteobacteria</taxon>
        <taxon>Hyphomicrobiales</taxon>
        <taxon>Nitrobacteraceae</taxon>
        <taxon>Rhodoplanes</taxon>
    </lineage>
</organism>
<evidence type="ECO:0000313" key="10">
    <source>
        <dbReference type="Proteomes" id="UP000249130"/>
    </source>
</evidence>
<evidence type="ECO:0000256" key="5">
    <source>
        <dbReference type="ARBA" id="ARBA00022989"/>
    </source>
</evidence>
<feature type="domain" description="ABC transmembrane type-1" evidence="8">
    <location>
        <begin position="71"/>
        <end position="253"/>
    </location>
</feature>
<feature type="transmembrane region" description="Helical" evidence="7">
    <location>
        <begin position="193"/>
        <end position="212"/>
    </location>
</feature>
<dbReference type="PROSITE" id="PS50928">
    <property type="entry name" value="ABC_TM1"/>
    <property type="match status" value="1"/>
</dbReference>
<gene>
    <name evidence="9" type="ORF">CH341_12005</name>
</gene>
<comment type="similarity">
    <text evidence="7">Belongs to the binding-protein-dependent transport system permease family.</text>
</comment>
<dbReference type="InterPro" id="IPR000515">
    <property type="entry name" value="MetI-like"/>
</dbReference>
<keyword evidence="4 7" id="KW-0812">Transmembrane</keyword>
<evidence type="ECO:0000256" key="1">
    <source>
        <dbReference type="ARBA" id="ARBA00004651"/>
    </source>
</evidence>
<keyword evidence="5 7" id="KW-1133">Transmembrane helix</keyword>
<evidence type="ECO:0000259" key="8">
    <source>
        <dbReference type="PROSITE" id="PS50928"/>
    </source>
</evidence>
<reference evidence="9 10" key="1">
    <citation type="submission" date="2017-07" db="EMBL/GenBank/DDBJ databases">
        <title>Draft Genome Sequences of Select Purple Nonsulfur Bacteria.</title>
        <authorList>
            <person name="Lasarre B."/>
            <person name="Mckinlay J.B."/>
        </authorList>
    </citation>
    <scope>NUCLEOTIDE SEQUENCE [LARGE SCALE GENOMIC DNA]</scope>
    <source>
        <strain evidence="9 10">DSM 5909</strain>
    </source>
</reference>
<evidence type="ECO:0000256" key="6">
    <source>
        <dbReference type="ARBA" id="ARBA00023136"/>
    </source>
</evidence>
<dbReference type="SUPFAM" id="SSF161098">
    <property type="entry name" value="MetI-like"/>
    <property type="match status" value="1"/>
</dbReference>
<dbReference type="PANTHER" id="PTHR30151">
    <property type="entry name" value="ALKANE SULFONATE ABC TRANSPORTER-RELATED, MEMBRANE SUBUNIT"/>
    <property type="match status" value="1"/>
</dbReference>
<sequence>MPIRAEAPMRRLARLAPLAPLARIVPLLLFVAAWHLVGVAGLVDPAFLPPPGRVAVALVDLLRGGQIGDNIAVTLLRAFTGLALGATAGVWIGVMMARSEVFDAYAAPLVGATYSLPKSALVPLFILWFGIGSTTAICATFLACLLPVVVNTHHGVATTPKVLVWSAQAMGFSDREMLGRVFLMHALPDIMTGLRIALGFSFVLAISSEMIAANSGIGKLIFMYGENGTYDYMFAAITSVVAVAFSADRALLAVTHRILRWHDSAVPAADAA</sequence>
<dbReference type="Pfam" id="PF00528">
    <property type="entry name" value="BPD_transp_1"/>
    <property type="match status" value="1"/>
</dbReference>
<evidence type="ECO:0000256" key="4">
    <source>
        <dbReference type="ARBA" id="ARBA00022692"/>
    </source>
</evidence>
<evidence type="ECO:0000256" key="7">
    <source>
        <dbReference type="RuleBase" id="RU363032"/>
    </source>
</evidence>
<evidence type="ECO:0000256" key="3">
    <source>
        <dbReference type="ARBA" id="ARBA00022475"/>
    </source>
</evidence>
<name>A0A327L075_9BRAD</name>
<dbReference type="Gene3D" id="1.10.3720.10">
    <property type="entry name" value="MetI-like"/>
    <property type="match status" value="1"/>
</dbReference>
<protein>
    <recommendedName>
        <fullName evidence="8">ABC transmembrane type-1 domain-containing protein</fullName>
    </recommendedName>
</protein>
<dbReference type="Proteomes" id="UP000249130">
    <property type="component" value="Unassembled WGS sequence"/>
</dbReference>
<dbReference type="AlphaFoldDB" id="A0A327L075"/>
<comment type="caution">
    <text evidence="9">The sequence shown here is derived from an EMBL/GenBank/DDBJ whole genome shotgun (WGS) entry which is preliminary data.</text>
</comment>
<feature type="transmembrane region" description="Helical" evidence="7">
    <location>
        <begin position="21"/>
        <end position="43"/>
    </location>
</feature>
<comment type="subcellular location">
    <subcellularLocation>
        <location evidence="1 7">Cell membrane</location>
        <topology evidence="1 7">Multi-pass membrane protein</topology>
    </subcellularLocation>
</comment>